<dbReference type="Proteomes" id="UP001380953">
    <property type="component" value="Unassembled WGS sequence"/>
</dbReference>
<evidence type="ECO:0000313" key="2">
    <source>
        <dbReference type="Proteomes" id="UP001380953"/>
    </source>
</evidence>
<protein>
    <submittedName>
        <fullName evidence="1">Uncharacterized protein</fullName>
    </submittedName>
</protein>
<keyword evidence="2" id="KW-1185">Reference proteome</keyword>
<dbReference type="EMBL" id="JBBKAR010000022">
    <property type="protein sequence ID" value="MEJ8303633.1"/>
    <property type="molecule type" value="Genomic_DNA"/>
</dbReference>
<proteinExistence type="predicted"/>
<evidence type="ECO:0000313" key="1">
    <source>
        <dbReference type="EMBL" id="MEJ8303633.1"/>
    </source>
</evidence>
<accession>A0ACC6P9Y5</accession>
<organism evidence="1 2">
    <name type="scientific">Saccharibacillus sacchari</name>
    <dbReference type="NCBI Taxonomy" id="456493"/>
    <lineage>
        <taxon>Bacteria</taxon>
        <taxon>Bacillati</taxon>
        <taxon>Bacillota</taxon>
        <taxon>Bacilli</taxon>
        <taxon>Bacillales</taxon>
        <taxon>Paenibacillaceae</taxon>
        <taxon>Saccharibacillus</taxon>
    </lineage>
</organism>
<comment type="caution">
    <text evidence="1">The sequence shown here is derived from an EMBL/GenBank/DDBJ whole genome shotgun (WGS) entry which is preliminary data.</text>
</comment>
<reference evidence="1" key="1">
    <citation type="submission" date="2024-03" db="EMBL/GenBank/DDBJ databases">
        <title>Whole genome sequecning of epiphytes from Marcgravia umbellata leaves.</title>
        <authorList>
            <person name="Kumar G."/>
            <person name="Savka M.A."/>
        </authorList>
    </citation>
    <scope>NUCLEOTIDE SEQUENCE</scope>
    <source>
        <strain evidence="1">RIT_BL5</strain>
    </source>
</reference>
<name>A0ACC6P9Y5_9BACL</name>
<gene>
    <name evidence="1" type="ORF">WKI47_06840</name>
</gene>
<sequence>MALFDRKTRGWMQAATPALSSQDPEPEAEHFVVPVRLRPGAGGGALRGSCPARFPFGEPFLLAAQGQDQELVRLLLQAGRL</sequence>